<comment type="caution">
    <text evidence="2">The sequence shown here is derived from an EMBL/GenBank/DDBJ whole genome shotgun (WGS) entry which is preliminary data.</text>
</comment>
<organism evidence="2 3">
    <name type="scientific">Leptospira ognonensis</name>
    <dbReference type="NCBI Taxonomy" id="2484945"/>
    <lineage>
        <taxon>Bacteria</taxon>
        <taxon>Pseudomonadati</taxon>
        <taxon>Spirochaetota</taxon>
        <taxon>Spirochaetia</taxon>
        <taxon>Leptospirales</taxon>
        <taxon>Leptospiraceae</taxon>
        <taxon>Leptospira</taxon>
    </lineage>
</organism>
<dbReference type="AlphaFoldDB" id="A0A4R9K9K3"/>
<dbReference type="Gene3D" id="1.25.40.10">
    <property type="entry name" value="Tetratricopeptide repeat domain"/>
    <property type="match status" value="1"/>
</dbReference>
<sequence length="251" mass="28997">MDKFVKKNIIDKKRDEEMRAHQDEFADFEGSKAELYFLKFTHMLARNRKNVFIGLGIVFVLLASVIGFFEYQDYRFQKETVLFEDLVTKHKKANASPLAQIADLEVFLKDQSSGNMDLRVWKDLSRLYAETSNWEKAATYLEMAGKKIDTPKEMKAYYFYIAGNYRDKQPDLKKALENYKISSTLLDTNNEAKSFKAWSFYQTGRLQLANGDKPGAKLSLEKVLKIDGSESDTLEEVKLLTTYLLLKLGKS</sequence>
<dbReference type="InterPro" id="IPR011990">
    <property type="entry name" value="TPR-like_helical_dom_sf"/>
</dbReference>
<dbReference type="EMBL" id="RQGD01000010">
    <property type="protein sequence ID" value="TGL62120.1"/>
    <property type="molecule type" value="Genomic_DNA"/>
</dbReference>
<name>A0A4R9K9K3_9LEPT</name>
<evidence type="ECO:0000313" key="3">
    <source>
        <dbReference type="Proteomes" id="UP000297693"/>
    </source>
</evidence>
<gene>
    <name evidence="2" type="ORF">EHQ58_02640</name>
</gene>
<reference evidence="2" key="1">
    <citation type="journal article" date="2019" name="PLoS Negl. Trop. Dis.">
        <title>Revisiting the worldwide diversity of Leptospira species in the environment.</title>
        <authorList>
            <person name="Vincent A.T."/>
            <person name="Schiettekatte O."/>
            <person name="Bourhy P."/>
            <person name="Veyrier F.J."/>
            <person name="Picardeau M."/>
        </authorList>
    </citation>
    <scope>NUCLEOTIDE SEQUENCE [LARGE SCALE GENOMIC DNA]</scope>
    <source>
        <strain evidence="2">201702476</strain>
    </source>
</reference>
<keyword evidence="1" id="KW-0812">Transmembrane</keyword>
<feature type="transmembrane region" description="Helical" evidence="1">
    <location>
        <begin position="51"/>
        <end position="69"/>
    </location>
</feature>
<dbReference type="RefSeq" id="WP_135621794.1">
    <property type="nucleotide sequence ID" value="NZ_RQGD01000010.1"/>
</dbReference>
<protein>
    <recommendedName>
        <fullName evidence="4">Tetratricopeptide repeat protein</fullName>
    </recommendedName>
</protein>
<accession>A0A4R9K9K3</accession>
<evidence type="ECO:0000313" key="2">
    <source>
        <dbReference type="EMBL" id="TGL62120.1"/>
    </source>
</evidence>
<evidence type="ECO:0008006" key="4">
    <source>
        <dbReference type="Google" id="ProtNLM"/>
    </source>
</evidence>
<keyword evidence="1" id="KW-1133">Transmembrane helix</keyword>
<dbReference type="SUPFAM" id="SSF48452">
    <property type="entry name" value="TPR-like"/>
    <property type="match status" value="1"/>
</dbReference>
<keyword evidence="1" id="KW-0472">Membrane</keyword>
<evidence type="ECO:0000256" key="1">
    <source>
        <dbReference type="SAM" id="Phobius"/>
    </source>
</evidence>
<proteinExistence type="predicted"/>
<dbReference type="Proteomes" id="UP000297693">
    <property type="component" value="Unassembled WGS sequence"/>
</dbReference>
<dbReference type="OrthoDB" id="341547at2"/>
<keyword evidence="3" id="KW-1185">Reference proteome</keyword>